<dbReference type="EMBL" id="JN638751">
    <property type="protein sequence ID" value="AEO93515.1"/>
    <property type="molecule type" value="Genomic_DNA"/>
</dbReference>
<name>G3M9Z7_9CAUD</name>
<dbReference type="InterPro" id="IPR011604">
    <property type="entry name" value="PDDEXK-like_dom_sf"/>
</dbReference>
<evidence type="ECO:0000313" key="2">
    <source>
        <dbReference type="EMBL" id="AEO93515.1"/>
    </source>
</evidence>
<organism evidence="2 3">
    <name type="scientific">Bacillus phage G</name>
    <dbReference type="NCBI Taxonomy" id="2884420"/>
    <lineage>
        <taxon>Viruses</taxon>
        <taxon>Duplodnaviria</taxon>
        <taxon>Heunggongvirae</taxon>
        <taxon>Uroviricota</taxon>
        <taxon>Caudoviricetes</taxon>
        <taxon>Donellivirus</taxon>
        <taxon>Donellivirus gee</taxon>
    </lineage>
</organism>
<keyword evidence="3" id="KW-1185">Reference proteome</keyword>
<dbReference type="RefSeq" id="YP_009015559.1">
    <property type="nucleotide sequence ID" value="NC_023719.1"/>
</dbReference>
<dbReference type="OrthoDB" id="4950at10239"/>
<dbReference type="SUPFAM" id="SSF52980">
    <property type="entry name" value="Restriction endonuclease-like"/>
    <property type="match status" value="1"/>
</dbReference>
<proteinExistence type="predicted"/>
<feature type="domain" description="PD-(D/E)XK endonuclease-like" evidence="1">
    <location>
        <begin position="9"/>
        <end position="255"/>
    </location>
</feature>
<dbReference type="InterPro" id="IPR038726">
    <property type="entry name" value="PDDEXK_AddAB-type"/>
</dbReference>
<dbReference type="InterPro" id="IPR011335">
    <property type="entry name" value="Restrct_endonuc-II-like"/>
</dbReference>
<dbReference type="KEGG" id="vg:18563471"/>
<dbReference type="GeneID" id="18563471"/>
<sequence length="270" mass="31542">MSNEKQLWLSHSRMSAYYNCPLYYKLTYIDKVQLDTKGNYHTALGNGIHKVLEDMYSTNNYSLKFMENLWEVVCHKGYTEKNGQHVKAILHDEQYDFPNGEEEKNMFFYHGRKLIREYYHKNKHEFGVGEIVATELNFKVPVGGGKVVLNGYIDKILRLPNGKLVVCDYKTGKENTQEEVDDNYQLTLYAFAVRKLFEEVEGELYLHFIKSGNKVKTTRGKEDFDKLLDRVKFVKNGIETEQFEPKIGEQCRYCLHDCPLNGNGLQKDSE</sequence>
<evidence type="ECO:0000259" key="1">
    <source>
        <dbReference type="Pfam" id="PF12705"/>
    </source>
</evidence>
<dbReference type="Proteomes" id="UP000009273">
    <property type="component" value="Segment"/>
</dbReference>
<gene>
    <name evidence="2" type="primary">256</name>
    <name evidence="2" type="ORF">G_256</name>
</gene>
<dbReference type="Gene3D" id="3.90.320.10">
    <property type="match status" value="1"/>
</dbReference>
<evidence type="ECO:0000313" key="3">
    <source>
        <dbReference type="Proteomes" id="UP000009273"/>
    </source>
</evidence>
<protein>
    <submittedName>
        <fullName evidence="2">Gp256</fullName>
    </submittedName>
</protein>
<accession>G3M9Z7</accession>
<reference evidence="2 3" key="1">
    <citation type="submission" date="2011-09" db="EMBL/GenBank/DDBJ databases">
        <authorList>
            <person name="Pope W.H."/>
            <person name="Pedulla M.L."/>
            <person name="Ford M.E."/>
            <person name="Peebles C.L."/>
            <person name="Hatfull G.H."/>
            <person name="Hendrix R.W."/>
        </authorList>
    </citation>
    <scope>NUCLEOTIDE SEQUENCE [LARGE SCALE GENOMIC DNA]</scope>
    <source>
        <strain evidence="2">G</strain>
    </source>
</reference>
<dbReference type="Pfam" id="PF12705">
    <property type="entry name" value="PDDEXK_1"/>
    <property type="match status" value="1"/>
</dbReference>